<keyword evidence="1" id="KW-1133">Transmembrane helix</keyword>
<dbReference type="AlphaFoldDB" id="A0A1I8HHK2"/>
<keyword evidence="1" id="KW-0812">Transmembrane</keyword>
<evidence type="ECO:0000256" key="1">
    <source>
        <dbReference type="SAM" id="Phobius"/>
    </source>
</evidence>
<feature type="transmembrane region" description="Helical" evidence="1">
    <location>
        <begin position="128"/>
        <end position="147"/>
    </location>
</feature>
<sequence>RTDEPISSSQPSVASPAAQFPPQLACASFQNLRARVALSNTLHRTAIMERSSVTTTPETKITLDANGDGMSVFQNPRFRLCAHHLNAGSQAAEAMPMYNFFVCLNDSRYTKIFSDMERGISDRRDRGLPILAAIIGVYCLFILFGAFGNGL</sequence>
<accession>A0A1I8HHK2</accession>
<proteinExistence type="predicted"/>
<organism evidence="2 3">
    <name type="scientific">Macrostomum lignano</name>
    <dbReference type="NCBI Taxonomy" id="282301"/>
    <lineage>
        <taxon>Eukaryota</taxon>
        <taxon>Metazoa</taxon>
        <taxon>Spiralia</taxon>
        <taxon>Lophotrochozoa</taxon>
        <taxon>Platyhelminthes</taxon>
        <taxon>Rhabditophora</taxon>
        <taxon>Macrostomorpha</taxon>
        <taxon>Macrostomida</taxon>
        <taxon>Macrostomidae</taxon>
        <taxon>Macrostomum</taxon>
    </lineage>
</organism>
<name>A0A1I8HHK2_9PLAT</name>
<keyword evidence="2" id="KW-1185">Reference proteome</keyword>
<reference evidence="3" key="1">
    <citation type="submission" date="2016-11" db="UniProtKB">
        <authorList>
            <consortium name="WormBaseParasite"/>
        </authorList>
    </citation>
    <scope>IDENTIFICATION</scope>
</reference>
<protein>
    <submittedName>
        <fullName evidence="3">AA_permease domain-containing protein</fullName>
    </submittedName>
</protein>
<dbReference type="Proteomes" id="UP000095280">
    <property type="component" value="Unplaced"/>
</dbReference>
<evidence type="ECO:0000313" key="2">
    <source>
        <dbReference type="Proteomes" id="UP000095280"/>
    </source>
</evidence>
<evidence type="ECO:0000313" key="3">
    <source>
        <dbReference type="WBParaSite" id="maker-uti_cns_0006280-snap-gene-0.5-mRNA-1"/>
    </source>
</evidence>
<keyword evidence="1" id="KW-0472">Membrane</keyword>
<dbReference type="WBParaSite" id="maker-uti_cns_0006280-snap-gene-0.5-mRNA-1">
    <property type="protein sequence ID" value="maker-uti_cns_0006280-snap-gene-0.5-mRNA-1"/>
    <property type="gene ID" value="maker-uti_cns_0006280-snap-gene-0.5"/>
</dbReference>